<dbReference type="AlphaFoldDB" id="A0A165BY39"/>
<name>A0A165BY39_9APHY</name>
<dbReference type="RefSeq" id="XP_040759600.1">
    <property type="nucleotide sequence ID" value="XM_040909901.1"/>
</dbReference>
<reference evidence="1 2" key="1">
    <citation type="journal article" date="2016" name="Mol. Biol. Evol.">
        <title>Comparative Genomics of Early-Diverging Mushroom-Forming Fungi Provides Insights into the Origins of Lignocellulose Decay Capabilities.</title>
        <authorList>
            <person name="Nagy L.G."/>
            <person name="Riley R."/>
            <person name="Tritt A."/>
            <person name="Adam C."/>
            <person name="Daum C."/>
            <person name="Floudas D."/>
            <person name="Sun H."/>
            <person name="Yadav J.S."/>
            <person name="Pangilinan J."/>
            <person name="Larsson K.H."/>
            <person name="Matsuura K."/>
            <person name="Barry K."/>
            <person name="Labutti K."/>
            <person name="Kuo R."/>
            <person name="Ohm R.A."/>
            <person name="Bhattacharya S.S."/>
            <person name="Shirouzu T."/>
            <person name="Yoshinaga Y."/>
            <person name="Martin F.M."/>
            <person name="Grigoriev I.V."/>
            <person name="Hibbett D.S."/>
        </authorList>
    </citation>
    <scope>NUCLEOTIDE SEQUENCE [LARGE SCALE GENOMIC DNA]</scope>
    <source>
        <strain evidence="1 2">93-53</strain>
    </source>
</reference>
<dbReference type="EMBL" id="KV427658">
    <property type="protein sequence ID" value="KZT01860.1"/>
    <property type="molecule type" value="Genomic_DNA"/>
</dbReference>
<dbReference type="OrthoDB" id="5230947at2759"/>
<feature type="non-terminal residue" evidence="1">
    <location>
        <position position="58"/>
    </location>
</feature>
<protein>
    <submittedName>
        <fullName evidence="1">Uncharacterized protein</fullName>
    </submittedName>
</protein>
<dbReference type="InParanoid" id="A0A165BY39"/>
<proteinExistence type="predicted"/>
<evidence type="ECO:0000313" key="1">
    <source>
        <dbReference type="EMBL" id="KZT01860.1"/>
    </source>
</evidence>
<evidence type="ECO:0000313" key="2">
    <source>
        <dbReference type="Proteomes" id="UP000076871"/>
    </source>
</evidence>
<sequence length="58" mass="5571">MGLIFSCIAGICVGIGSLALGIVAVIGACLEFIASLIVGCATGICECVTAVLCCGCCA</sequence>
<organism evidence="1 2">
    <name type="scientific">Laetiporus sulphureus 93-53</name>
    <dbReference type="NCBI Taxonomy" id="1314785"/>
    <lineage>
        <taxon>Eukaryota</taxon>
        <taxon>Fungi</taxon>
        <taxon>Dikarya</taxon>
        <taxon>Basidiomycota</taxon>
        <taxon>Agaricomycotina</taxon>
        <taxon>Agaricomycetes</taxon>
        <taxon>Polyporales</taxon>
        <taxon>Laetiporus</taxon>
    </lineage>
</organism>
<gene>
    <name evidence="1" type="ORF">LAESUDRAFT_730753</name>
</gene>
<keyword evidence="2" id="KW-1185">Reference proteome</keyword>
<accession>A0A165BY39</accession>
<dbReference type="GeneID" id="63826930"/>
<dbReference type="Proteomes" id="UP000076871">
    <property type="component" value="Unassembled WGS sequence"/>
</dbReference>